<feature type="compositionally biased region" description="Polar residues" evidence="1">
    <location>
        <begin position="224"/>
        <end position="239"/>
    </location>
</feature>
<gene>
    <name evidence="4" type="ORF">WJX75_000914</name>
</gene>
<evidence type="ECO:0000256" key="1">
    <source>
        <dbReference type="SAM" id="MobiDB-lite"/>
    </source>
</evidence>
<reference evidence="4 5" key="1">
    <citation type="journal article" date="2024" name="Nat. Commun.">
        <title>Phylogenomics reveals the evolutionary origins of lichenization in chlorophyte algae.</title>
        <authorList>
            <person name="Puginier C."/>
            <person name="Libourel C."/>
            <person name="Otte J."/>
            <person name="Skaloud P."/>
            <person name="Haon M."/>
            <person name="Grisel S."/>
            <person name="Petersen M."/>
            <person name="Berrin J.G."/>
            <person name="Delaux P.M."/>
            <person name="Dal Grande F."/>
            <person name="Keller J."/>
        </authorList>
    </citation>
    <scope>NUCLEOTIDE SEQUENCE [LARGE SCALE GENOMIC DNA]</scope>
    <source>
        <strain evidence="4 5">SAG 216-7</strain>
    </source>
</reference>
<feature type="region of interest" description="Disordered" evidence="1">
    <location>
        <begin position="219"/>
        <end position="239"/>
    </location>
</feature>
<keyword evidence="5" id="KW-1185">Reference proteome</keyword>
<evidence type="ECO:0000259" key="2">
    <source>
        <dbReference type="Pfam" id="PF13086"/>
    </source>
</evidence>
<dbReference type="InterPro" id="IPR027417">
    <property type="entry name" value="P-loop_NTPase"/>
</dbReference>
<feature type="region of interest" description="Disordered" evidence="1">
    <location>
        <begin position="45"/>
        <end position="66"/>
    </location>
</feature>
<evidence type="ECO:0000313" key="4">
    <source>
        <dbReference type="EMBL" id="KAK9916284.1"/>
    </source>
</evidence>
<comment type="caution">
    <text evidence="4">The sequence shown here is derived from an EMBL/GenBank/DDBJ whole genome shotgun (WGS) entry which is preliminary data.</text>
</comment>
<feature type="domain" description="DNA2/NAM7 helicase helicase" evidence="2">
    <location>
        <begin position="280"/>
        <end position="386"/>
    </location>
</feature>
<dbReference type="EMBL" id="JALJOT010000003">
    <property type="protein sequence ID" value="KAK9916284.1"/>
    <property type="molecule type" value="Genomic_DNA"/>
</dbReference>
<feature type="domain" description="DNA2/NAM7 helicase helicase" evidence="2">
    <location>
        <begin position="390"/>
        <end position="478"/>
    </location>
</feature>
<feature type="domain" description="DNA2/NAM7 helicase-like C-terminal" evidence="3">
    <location>
        <begin position="499"/>
        <end position="704"/>
    </location>
</feature>
<evidence type="ECO:0008006" key="6">
    <source>
        <dbReference type="Google" id="ProtNLM"/>
    </source>
</evidence>
<dbReference type="InterPro" id="IPR045055">
    <property type="entry name" value="DNA2/NAM7-like"/>
</dbReference>
<name>A0ABR2YWM5_9CHLO</name>
<sequence length="745" mass="80220">MTRTAAVPNVFEQGPNQYASIWSSAVEEELNLRLLDMAKRFHRVLQQQHSGSEQGKPKPSSGGASRLQQLMRRSGLPYYSDCELIMYQKKQTGEEGQGPRGRSIFLTLNSGLERSAEYRKDDLWIIGTVPELFVPNITGPGDRMARPFVLVARSCWHGPNNEGRFEVNLLCAVPANMRKKQQVYALRGPEATTELAMISALQSLKAVKLPLLPSLLQPPDTDQHAASSSMHDEPASSSQGSELQSEVACAVRHVVLQFSLNAEQAAVLQAMQPWFLSGSKACSPLCIIHGPFGTGKSMLLVAAIHLLLRLRNKDGPLKGCRVAVAAHTNAAVDRIMCGLLQSGQTDVLRVGPLRRIDRSLLEVSLHSTAGKRSEAAQELEAMLKEATSVSEQNILKDELARVKAGAERARKKRLKTAAVVGVTCCSAVLPVLDDQQFDVVFLDECSQMVEPLSLLPLARAGCRFAVLSGDPMQLPPLIAHPQQLTQRPGADPAHGLLRPVFVRLASMGHHVHLLRRQYRCHPQIAAISNSQFYGGRLLDGCSAADRAPLVRGLPTLLCLDVRGSQDYASGSHSASNRAEASAIAQVVRGLLGQQHSSEGEESGPMPLTPEMIGVICFHRAQVALVTSLLSGPCGPAAPGPDKNALSSTSADVTVATVDSYQGLEKPIIILSTAVSRVGAFVADPHRLNVALTRAKRHLILVGDAAVLQDTAPAFKAFLAAVRSRPGAYKHCHPGQPVPLASLLLP</sequence>
<evidence type="ECO:0000313" key="5">
    <source>
        <dbReference type="Proteomes" id="UP001491310"/>
    </source>
</evidence>
<dbReference type="Pfam" id="PF13086">
    <property type="entry name" value="AAA_11"/>
    <property type="match status" value="2"/>
</dbReference>
<dbReference type="PANTHER" id="PTHR10887:SF518">
    <property type="entry name" value="RNA HELICASE NONSENSE MRNA REDUCING FACTOR"/>
    <property type="match status" value="1"/>
</dbReference>
<dbReference type="InterPro" id="IPR041677">
    <property type="entry name" value="DNA2/NAM7_AAA_11"/>
</dbReference>
<dbReference type="Pfam" id="PF13087">
    <property type="entry name" value="AAA_12"/>
    <property type="match status" value="1"/>
</dbReference>
<dbReference type="CDD" id="cd18808">
    <property type="entry name" value="SF1_C_Upf1"/>
    <property type="match status" value="1"/>
</dbReference>
<dbReference type="SUPFAM" id="SSF52540">
    <property type="entry name" value="P-loop containing nucleoside triphosphate hydrolases"/>
    <property type="match status" value="1"/>
</dbReference>
<proteinExistence type="predicted"/>
<dbReference type="PANTHER" id="PTHR10887">
    <property type="entry name" value="DNA2/NAM7 HELICASE FAMILY"/>
    <property type="match status" value="1"/>
</dbReference>
<dbReference type="InterPro" id="IPR041679">
    <property type="entry name" value="DNA2/NAM7-like_C"/>
</dbReference>
<dbReference type="Gene3D" id="3.40.50.300">
    <property type="entry name" value="P-loop containing nucleotide triphosphate hydrolases"/>
    <property type="match status" value="2"/>
</dbReference>
<dbReference type="Proteomes" id="UP001491310">
    <property type="component" value="Unassembled WGS sequence"/>
</dbReference>
<protein>
    <recommendedName>
        <fullName evidence="6">P-loop containing nucleoside triphosphate hydrolase protein</fullName>
    </recommendedName>
</protein>
<evidence type="ECO:0000259" key="3">
    <source>
        <dbReference type="Pfam" id="PF13087"/>
    </source>
</evidence>
<organism evidence="4 5">
    <name type="scientific">Coccomyxa subellipsoidea</name>
    <dbReference type="NCBI Taxonomy" id="248742"/>
    <lineage>
        <taxon>Eukaryota</taxon>
        <taxon>Viridiplantae</taxon>
        <taxon>Chlorophyta</taxon>
        <taxon>core chlorophytes</taxon>
        <taxon>Trebouxiophyceae</taxon>
        <taxon>Trebouxiophyceae incertae sedis</taxon>
        <taxon>Coccomyxaceae</taxon>
        <taxon>Coccomyxa</taxon>
    </lineage>
</organism>
<accession>A0ABR2YWM5</accession>
<dbReference type="InterPro" id="IPR047187">
    <property type="entry name" value="SF1_C_Upf1"/>
</dbReference>